<comment type="caution">
    <text evidence="2">The sequence shown here is derived from an EMBL/GenBank/DDBJ whole genome shotgun (WGS) entry which is preliminary data.</text>
</comment>
<dbReference type="AlphaFoldDB" id="R1CAS4"/>
<evidence type="ECO:0000259" key="1">
    <source>
        <dbReference type="Pfam" id="PF12671"/>
    </source>
</evidence>
<dbReference type="STRING" id="1304284.L21TH_2570"/>
<accession>R1CAS4</accession>
<protein>
    <recommendedName>
        <fullName evidence="1">Putative amidase domain-containing protein</fullName>
    </recommendedName>
</protein>
<dbReference type="eggNOG" id="ENOG502Z7JI">
    <property type="taxonomic scope" value="Bacteria"/>
</dbReference>
<dbReference type="Proteomes" id="UP000013378">
    <property type="component" value="Unassembled WGS sequence"/>
</dbReference>
<keyword evidence="3" id="KW-1185">Reference proteome</keyword>
<sequence>MKRIFLNMDNKLYPYNREAAYNYAKKWAFKRNPKYYNFENLGGDCTNFVSQVLHAGGCPMNNRKWTGWYYYSSYNRAPAWTGVEFLYNFLINNRERGPIGKISDINEIDIGDIIQLNFEEDDTFNHSLVVVRKEEPYAPENIYIATHTYDRFNYPLSNYLYEKIRYIHILGYKY</sequence>
<feature type="domain" description="Putative amidase" evidence="1">
    <location>
        <begin position="15"/>
        <end position="167"/>
    </location>
</feature>
<dbReference type="Pfam" id="PF12671">
    <property type="entry name" value="Amidase_6"/>
    <property type="match status" value="1"/>
</dbReference>
<organism evidence="2 3">
    <name type="scientific">Caldisalinibacter kiritimatiensis</name>
    <dbReference type="NCBI Taxonomy" id="1304284"/>
    <lineage>
        <taxon>Bacteria</taxon>
        <taxon>Bacillati</taxon>
        <taxon>Bacillota</taxon>
        <taxon>Tissierellia</taxon>
        <taxon>Tissierellales</taxon>
        <taxon>Thermohalobacteraceae</taxon>
        <taxon>Caldisalinibacter</taxon>
    </lineage>
</organism>
<dbReference type="PANTHER" id="PTHR40032">
    <property type="entry name" value="EXPORTED PROTEIN-RELATED"/>
    <property type="match status" value="1"/>
</dbReference>
<evidence type="ECO:0000313" key="2">
    <source>
        <dbReference type="EMBL" id="EOC99414.1"/>
    </source>
</evidence>
<dbReference type="RefSeq" id="WP_006317240.1">
    <property type="nucleotide sequence ID" value="NZ_ARZA01000275.1"/>
</dbReference>
<dbReference type="PANTHER" id="PTHR40032:SF1">
    <property type="entry name" value="EXPORTED PROTEIN"/>
    <property type="match status" value="1"/>
</dbReference>
<evidence type="ECO:0000313" key="3">
    <source>
        <dbReference type="Proteomes" id="UP000013378"/>
    </source>
</evidence>
<dbReference type="InterPro" id="IPR024301">
    <property type="entry name" value="Amidase_6"/>
</dbReference>
<name>R1CAS4_9FIRM</name>
<gene>
    <name evidence="2" type="ORF">L21TH_2570</name>
</gene>
<reference evidence="2 3" key="1">
    <citation type="journal article" date="2015" name="Geomicrobiol. J.">
        <title>Caldisalinibacter kiritimatiensis gen. nov., sp. nov., a moderately thermohalophilic thiosulfate-reducing bacterium from a hypersaline microbial mat.</title>
        <authorList>
            <person name="Ben Hania W."/>
            <person name="Joseph M."/>
            <person name="Fiebig A."/>
            <person name="Bunk B."/>
            <person name="Klenk H.-P."/>
            <person name="Fardeau M.-L."/>
            <person name="Spring S."/>
        </authorList>
    </citation>
    <scope>NUCLEOTIDE SEQUENCE [LARGE SCALE GENOMIC DNA]</scope>
    <source>
        <strain evidence="2 3">L21-TH-D2</strain>
    </source>
</reference>
<proteinExistence type="predicted"/>
<dbReference type="EMBL" id="ARZA01000275">
    <property type="protein sequence ID" value="EOC99414.1"/>
    <property type="molecule type" value="Genomic_DNA"/>
</dbReference>